<organism evidence="6 7">
    <name type="scientific">Halanaerobium congolense</name>
    <dbReference type="NCBI Taxonomy" id="54121"/>
    <lineage>
        <taxon>Bacteria</taxon>
        <taxon>Bacillati</taxon>
        <taxon>Bacillota</taxon>
        <taxon>Clostridia</taxon>
        <taxon>Halanaerobiales</taxon>
        <taxon>Halanaerobiaceae</taxon>
        <taxon>Halanaerobium</taxon>
    </lineage>
</organism>
<evidence type="ECO:0000256" key="2">
    <source>
        <dbReference type="ARBA" id="ARBA00022741"/>
    </source>
</evidence>
<evidence type="ECO:0000259" key="4">
    <source>
        <dbReference type="SMART" id="SM00382"/>
    </source>
</evidence>
<dbReference type="EMBL" id="FOHG01000008">
    <property type="protein sequence ID" value="SES84320.1"/>
    <property type="molecule type" value="Genomic_DNA"/>
</dbReference>
<dbReference type="Gene3D" id="3.40.50.300">
    <property type="entry name" value="P-loop containing nucleotide triphosphate hydrolases"/>
    <property type="match status" value="1"/>
</dbReference>
<dbReference type="GO" id="GO:0006260">
    <property type="term" value="P:DNA replication"/>
    <property type="evidence" value="ECO:0007669"/>
    <property type="project" value="TreeGrafter"/>
</dbReference>
<dbReference type="PANTHER" id="PTHR30050">
    <property type="entry name" value="CHROMOSOMAL REPLICATION INITIATOR PROTEIN DNAA"/>
    <property type="match status" value="1"/>
</dbReference>
<proteinExistence type="inferred from homology"/>
<evidence type="ECO:0000256" key="3">
    <source>
        <dbReference type="ARBA" id="ARBA00022840"/>
    </source>
</evidence>
<keyword evidence="3" id="KW-0067">ATP-binding</keyword>
<evidence type="ECO:0000313" key="6">
    <source>
        <dbReference type="EMBL" id="SES84320.1"/>
    </source>
</evidence>
<sequence>MIKEQIAASCKTLKLSQNIADNFESIEAENRHEFLLKILQNEVEYRKAKKIERLIKQAKFYTVKTFEGYSFDEIRIPSGLSIEDLKTGIFIEKKENLILYGAAGTGKTHLATAIGLEACRQRKSVLFFRTATLVNQLSKAKEEGKLDKIFKKIEKADLIICDEWGYIPLDREGSQLLFQIISDCYEKKSLIITTNLEFSKWANIFYDEQMTAALIDRLVHHSHLLVFPGDSHRIKNSLMKGAQNSL</sequence>
<dbReference type="PANTHER" id="PTHR30050:SF4">
    <property type="entry name" value="ATP-BINDING PROTEIN RV3427C IN INSERTION SEQUENCE-RELATED"/>
    <property type="match status" value="1"/>
</dbReference>
<comment type="similarity">
    <text evidence="1">Belongs to the IS21/IS1162 putative ATP-binding protein family.</text>
</comment>
<dbReference type="Pfam" id="PF01695">
    <property type="entry name" value="IstB_IS21"/>
    <property type="match status" value="1"/>
</dbReference>
<dbReference type="SMART" id="SM00382">
    <property type="entry name" value="AAA"/>
    <property type="match status" value="1"/>
</dbReference>
<name>A0A1H9ZRA1_9FIRM</name>
<dbReference type="AlphaFoldDB" id="A0A1H9ZRA1"/>
<reference evidence="7 8" key="1">
    <citation type="submission" date="2016-10" db="EMBL/GenBank/DDBJ databases">
        <authorList>
            <person name="Varghese N."/>
            <person name="Submissions S."/>
        </authorList>
    </citation>
    <scope>NUCLEOTIDE SEQUENCE [LARGE SCALE GENOMIC DNA]</scope>
    <source>
        <strain evidence="5 8">WG2</strain>
        <strain evidence="6 7">WG5</strain>
    </source>
</reference>
<evidence type="ECO:0000313" key="7">
    <source>
        <dbReference type="Proteomes" id="UP000198612"/>
    </source>
</evidence>
<keyword evidence="2" id="KW-0547">Nucleotide-binding</keyword>
<dbReference type="InterPro" id="IPR047661">
    <property type="entry name" value="IstB"/>
</dbReference>
<keyword evidence="8" id="KW-1185">Reference proteome</keyword>
<accession>A0A1H9ZRA1</accession>
<feature type="domain" description="AAA+ ATPase" evidence="4">
    <location>
        <begin position="93"/>
        <end position="225"/>
    </location>
</feature>
<dbReference type="Proteomes" id="UP000199519">
    <property type="component" value="Unassembled WGS sequence"/>
</dbReference>
<protein>
    <submittedName>
        <fullName evidence="6">DNA replication protein DnaC</fullName>
    </submittedName>
</protein>
<dbReference type="GO" id="GO:0005524">
    <property type="term" value="F:ATP binding"/>
    <property type="evidence" value="ECO:0007669"/>
    <property type="project" value="UniProtKB-KW"/>
</dbReference>
<evidence type="ECO:0000313" key="5">
    <source>
        <dbReference type="EMBL" id="SDF16166.1"/>
    </source>
</evidence>
<dbReference type="InterPro" id="IPR002611">
    <property type="entry name" value="IstB_ATP-bd"/>
</dbReference>
<dbReference type="NCBIfam" id="NF038214">
    <property type="entry name" value="IS21_help_AAA"/>
    <property type="match status" value="1"/>
</dbReference>
<dbReference type="InterPro" id="IPR003593">
    <property type="entry name" value="AAA+_ATPase"/>
</dbReference>
<dbReference type="InterPro" id="IPR027417">
    <property type="entry name" value="P-loop_NTPase"/>
</dbReference>
<evidence type="ECO:0000313" key="8">
    <source>
        <dbReference type="Proteomes" id="UP000199519"/>
    </source>
</evidence>
<dbReference type="PIRSF" id="PIRSF003073">
    <property type="entry name" value="DNAC_TnpB_IstB"/>
    <property type="match status" value="1"/>
</dbReference>
<dbReference type="InterPro" id="IPR028350">
    <property type="entry name" value="DNAC/IstB-like"/>
</dbReference>
<dbReference type="Proteomes" id="UP000198612">
    <property type="component" value="Unassembled WGS sequence"/>
</dbReference>
<evidence type="ECO:0000256" key="1">
    <source>
        <dbReference type="ARBA" id="ARBA00008059"/>
    </source>
</evidence>
<dbReference type="SUPFAM" id="SSF52540">
    <property type="entry name" value="P-loop containing nucleoside triphosphate hydrolases"/>
    <property type="match status" value="1"/>
</dbReference>
<dbReference type="CDD" id="cd00009">
    <property type="entry name" value="AAA"/>
    <property type="match status" value="1"/>
</dbReference>
<gene>
    <name evidence="5" type="ORF">SAMN04488598_10734</name>
    <name evidence="6" type="ORF">SAMN04515652_10834</name>
</gene>
<dbReference type="EMBL" id="FNBJ01000007">
    <property type="protein sequence ID" value="SDF16166.1"/>
    <property type="molecule type" value="Genomic_DNA"/>
</dbReference>